<feature type="domain" description="EGF-like" evidence="9">
    <location>
        <begin position="390"/>
        <end position="430"/>
    </location>
</feature>
<feature type="disulfide bond" evidence="8">
    <location>
        <begin position="511"/>
        <end position="520"/>
    </location>
</feature>
<reference evidence="10" key="1">
    <citation type="journal article" date="2010" name="Science">
        <title>Plasticity of animal genome architecture unmasked by rapid evolution of a pelagic tunicate.</title>
        <authorList>
            <person name="Denoeud F."/>
            <person name="Henriet S."/>
            <person name="Mungpakdee S."/>
            <person name="Aury J.M."/>
            <person name="Da Silva C."/>
            <person name="Brinkmann H."/>
            <person name="Mikhaleva J."/>
            <person name="Olsen L.C."/>
            <person name="Jubin C."/>
            <person name="Canestro C."/>
            <person name="Bouquet J.M."/>
            <person name="Danks G."/>
            <person name="Poulain J."/>
            <person name="Campsteijn C."/>
            <person name="Adamski M."/>
            <person name="Cross I."/>
            <person name="Yadetie F."/>
            <person name="Muffato M."/>
            <person name="Louis A."/>
            <person name="Butcher S."/>
            <person name="Tsagkogeorga G."/>
            <person name="Konrad A."/>
            <person name="Singh S."/>
            <person name="Jensen M.F."/>
            <person name="Cong E.H."/>
            <person name="Eikeseth-Otteraa H."/>
            <person name="Noel B."/>
            <person name="Anthouard V."/>
            <person name="Porcel B.M."/>
            <person name="Kachouri-Lafond R."/>
            <person name="Nishino A."/>
            <person name="Ugolini M."/>
            <person name="Chourrout P."/>
            <person name="Nishida H."/>
            <person name="Aasland R."/>
            <person name="Huzurbazar S."/>
            <person name="Westhof E."/>
            <person name="Delsuc F."/>
            <person name="Lehrach H."/>
            <person name="Reinhardt R."/>
            <person name="Weissenbach J."/>
            <person name="Roy S.W."/>
            <person name="Artiguenave F."/>
            <person name="Postlethwait J.H."/>
            <person name="Manak J.R."/>
            <person name="Thompson E.M."/>
            <person name="Jaillon O."/>
            <person name="Du Pasquier L."/>
            <person name="Boudinot P."/>
            <person name="Liberles D.A."/>
            <person name="Volff J.N."/>
            <person name="Philippe H."/>
            <person name="Lenhard B."/>
            <person name="Roest Crollius H."/>
            <person name="Wincker P."/>
            <person name="Chourrout D."/>
        </authorList>
    </citation>
    <scope>NUCLEOTIDE SEQUENCE [LARGE SCALE GENOMIC DNA]</scope>
</reference>
<evidence type="ECO:0000256" key="8">
    <source>
        <dbReference type="PROSITE-ProRule" id="PRU00076"/>
    </source>
</evidence>
<keyword evidence="4" id="KW-0732">Signal</keyword>
<dbReference type="Pfam" id="PF01826">
    <property type="entry name" value="TIL"/>
    <property type="match status" value="1"/>
</dbReference>
<dbReference type="InterPro" id="IPR000152">
    <property type="entry name" value="EGF-type_Asp/Asn_hydroxyl_site"/>
</dbReference>
<evidence type="ECO:0000256" key="5">
    <source>
        <dbReference type="ARBA" id="ARBA00022737"/>
    </source>
</evidence>
<keyword evidence="5" id="KW-0677">Repeat</keyword>
<dbReference type="InterPro" id="IPR009030">
    <property type="entry name" value="Growth_fac_rcpt_cys_sf"/>
</dbReference>
<dbReference type="PROSITE" id="PS00010">
    <property type="entry name" value="ASX_HYDROXYL"/>
    <property type="match status" value="13"/>
</dbReference>
<feature type="disulfide bond" evidence="8">
    <location>
        <begin position="401"/>
        <end position="418"/>
    </location>
</feature>
<dbReference type="InterPro" id="IPR002919">
    <property type="entry name" value="TIL_dom"/>
</dbReference>
<dbReference type="CDD" id="cd00054">
    <property type="entry name" value="EGF_CA"/>
    <property type="match status" value="5"/>
</dbReference>
<feature type="domain" description="EGF-like" evidence="9">
    <location>
        <begin position="522"/>
        <end position="563"/>
    </location>
</feature>
<feature type="non-terminal residue" evidence="10">
    <location>
        <position position="1"/>
    </location>
</feature>
<feature type="domain" description="EGF-like" evidence="9">
    <location>
        <begin position="307"/>
        <end position="347"/>
    </location>
</feature>
<dbReference type="FunFam" id="2.10.25.10:FF:000005">
    <property type="entry name" value="Fibrillin 2"/>
    <property type="match status" value="2"/>
</dbReference>
<dbReference type="Pfam" id="PF07645">
    <property type="entry name" value="EGF_CA"/>
    <property type="match status" value="14"/>
</dbReference>
<dbReference type="EMBL" id="FN655786">
    <property type="protein sequence ID" value="CBY40130.1"/>
    <property type="molecule type" value="Genomic_DNA"/>
</dbReference>
<dbReference type="FunFam" id="2.10.25.10:FF:000014">
    <property type="entry name" value="Latent-transforming growth factor beta-binding protein 3"/>
    <property type="match status" value="1"/>
</dbReference>
<dbReference type="SUPFAM" id="SSF57184">
    <property type="entry name" value="Growth factor receptor domain"/>
    <property type="match status" value="3"/>
</dbReference>
<dbReference type="InterPro" id="IPR018097">
    <property type="entry name" value="EGF_Ca-bd_CS"/>
</dbReference>
<dbReference type="InterPro" id="IPR000742">
    <property type="entry name" value="EGF"/>
</dbReference>
<name>E4YXE7_OIKDI</name>
<dbReference type="Gene3D" id="2.10.25.10">
    <property type="entry name" value="Laminin"/>
    <property type="match status" value="18"/>
</dbReference>
<feature type="domain" description="EGF-like" evidence="9">
    <location>
        <begin position="436"/>
        <end position="475"/>
    </location>
</feature>
<accession>E4YXE7</accession>
<evidence type="ECO:0000256" key="6">
    <source>
        <dbReference type="ARBA" id="ARBA00023157"/>
    </source>
</evidence>
<feature type="domain" description="EGF-like" evidence="9">
    <location>
        <begin position="564"/>
        <end position="601"/>
    </location>
</feature>
<keyword evidence="6 8" id="KW-1015">Disulfide bond</keyword>
<dbReference type="InterPro" id="IPR049883">
    <property type="entry name" value="NOTCH1_EGF-like"/>
</dbReference>
<proteinExistence type="predicted"/>
<protein>
    <recommendedName>
        <fullName evidence="9">EGF-like domain-containing protein</fullName>
    </recommendedName>
</protein>
<comment type="caution">
    <text evidence="8">Lacks conserved residue(s) required for the propagation of feature annotation.</text>
</comment>
<feature type="disulfide bond" evidence="8">
    <location>
        <begin position="611"/>
        <end position="621"/>
    </location>
</feature>
<evidence type="ECO:0000259" key="9">
    <source>
        <dbReference type="PROSITE" id="PS50026"/>
    </source>
</evidence>
<dbReference type="SUPFAM" id="SSF57196">
    <property type="entry name" value="EGF/Laminin"/>
    <property type="match status" value="4"/>
</dbReference>
<dbReference type="InterPro" id="IPR036084">
    <property type="entry name" value="Ser_inhib-like_sf"/>
</dbReference>
<evidence type="ECO:0000256" key="3">
    <source>
        <dbReference type="ARBA" id="ARBA00022536"/>
    </source>
</evidence>
<feature type="disulfide bond" evidence="8">
    <location>
        <begin position="358"/>
        <end position="375"/>
    </location>
</feature>
<organism evidence="10">
    <name type="scientific">Oikopleura dioica</name>
    <name type="common">Tunicate</name>
    <dbReference type="NCBI Taxonomy" id="34765"/>
    <lineage>
        <taxon>Eukaryota</taxon>
        <taxon>Metazoa</taxon>
        <taxon>Chordata</taxon>
        <taxon>Tunicata</taxon>
        <taxon>Appendicularia</taxon>
        <taxon>Copelata</taxon>
        <taxon>Oikopleuridae</taxon>
        <taxon>Oikopleura</taxon>
    </lineage>
</organism>
<evidence type="ECO:0000256" key="1">
    <source>
        <dbReference type="ARBA" id="ARBA00004613"/>
    </source>
</evidence>
<dbReference type="PROSITE" id="PS01187">
    <property type="entry name" value="EGF_CA"/>
    <property type="match status" value="5"/>
</dbReference>
<dbReference type="SUPFAM" id="SSF57567">
    <property type="entry name" value="Serine protease inhibitors"/>
    <property type="match status" value="2"/>
</dbReference>
<gene>
    <name evidence="10" type="ORF">GSOID_T00022105001</name>
</gene>
<feature type="domain" description="EGF-like" evidence="9">
    <location>
        <begin position="732"/>
        <end position="775"/>
    </location>
</feature>
<dbReference type="PROSITE" id="PS01186">
    <property type="entry name" value="EGF_2"/>
    <property type="match status" value="7"/>
</dbReference>
<dbReference type="PANTHER" id="PTHR24050:SF28">
    <property type="entry name" value="UROMODULIN-LIKE"/>
    <property type="match status" value="1"/>
</dbReference>
<dbReference type="GO" id="GO:0005576">
    <property type="term" value="C:extracellular region"/>
    <property type="evidence" value="ECO:0007669"/>
    <property type="project" value="UniProtKB-SubCell"/>
</dbReference>
<sequence length="1481" mass="165486">VSYECECDILHRSAVFELVQQNFCAFKHYPQSELIAMAEDSLYSDLPEGLKFNVLNVAINFKRCAQLEAARRNFARSIHFSPYEAVIVSKRKNIPGAQALMHEWAESNGRRVYDSNDAESLVIVENNNLWEVIPLVPDIECPHGEVFNVCASDMCQSTCEKHASEDECAEPDVDCAGPGVCACRDGMARIIDNGPCVFIDSCPHVNCNENPGLEFSYESLSCEDIDECEDGTVCGDADCVNTLGSFYCKCDEGYEFNEDDDSCDDINECAMREVLCGDFTACENTDGSYICTCGEGFNWDESGACANVNECGLNDDDCDDTQFCVDIPGGYLCPCKPGYVEDGSTCSDVDECQFDYICDSDENMFCQNTEGSYKCVCESGFTYDGQSCQNIDECALGKSDCDHRAGEACIDTEGAFECVCADGFLRNDTNIEVCDDINECENDVFDVCGQGTVCVNLPGSYECRCHDGYALVNNRFLQDVCVDIDECGLNIDNCNRESYCVNTDGSFECHCREGYVADGCIDIDECDTETDTCNEAHQYCFNTIGSYLCLCDDGYRWEMGNCVDVNECRNGEPCGPHGICTNTDGDFSCTCEDGYELDSDSGADCLDIDECDDDVCGDDKCTNIDGGYQCSCAPGYAMSDDGCVDVDECTIQNNCNRNSDCVNTEGSYDCVCLDGYEMKANKHGDMKCLNANECEDGTSSCDDDTEFCKDSLGSYECLCQVGFEKDDDECIDVDECSFENNLCPGNTVCENTIGSFMCLCKNDALIWSNDKNRCIDRDECKDGSHACDVDNDAACVNFWGGYECACPGDLIGAGTVDDQCRFPCDTETSEYLSCEDFDEGTLTCFHTCETYMWETDEICLDVCIDGCNCLDGFVKTNQTFESACVPETECPDPECPENMVFTSCICSPSCDTEDAYCYDDDDEDCVSGCECAEGFILSDDSETAVCVPKEDCSIPIVECGVNEVFVDELDVCFATCETFKLYPEPDYCDGTETLFEGCVCAEGYIRLTPDPNSPCILEETCTNDHDGDKCRHFNFIEIIEESDIPLRVDVNNRYTWNYLVSLRFDKFDELLDNIYVVDFDLIEPDLEFGDEDGDVIEYAVAYQIVDCPRLDMDEIEYMIGYMRRREDLDLYPEWKRMFHKIKDTMDLYFPCYTDECAEDRFSCDVWTEMVGCPTEEQPTCQVQMDSLVEWQNTELFNLVFGRMDDSCRKQCVCRPGYFREDNSTTAECVPYHKCFGGCPKFSRFQEQMPICVPFCDDAIALNCTLMTEEIEDFSEVEDALAIPGCKCRNGYVREFDSPFSPCVPEEECVKPDLPCEDENAHWEWEAPACPASCKYPDGHEGADCFEKKKPYCVCNEGYVKEKNKPDSKCVTLSTCYADQCRKGEAYASPIERCFDDCRSWAYQSEELKYCHDENKDLTHGCECAEGFVRKNGNDFLLGFKGGKCVETSRCKKPDTDTVEALAKLNTLPGTDFFLLAFIACI</sequence>
<dbReference type="SMART" id="SM00179">
    <property type="entry name" value="EGF_CA"/>
    <property type="match status" value="14"/>
</dbReference>
<dbReference type="InterPro" id="IPR052235">
    <property type="entry name" value="Nephronectin_domain"/>
</dbReference>
<dbReference type="InterPro" id="IPR001881">
    <property type="entry name" value="EGF-like_Ca-bd_dom"/>
</dbReference>
<evidence type="ECO:0000313" key="10">
    <source>
        <dbReference type="EMBL" id="CBY40130.1"/>
    </source>
</evidence>
<keyword evidence="3 8" id="KW-0245">EGF-like domain</keyword>
<dbReference type="PROSITE" id="PS50026">
    <property type="entry name" value="EGF_3"/>
    <property type="match status" value="11"/>
</dbReference>
<dbReference type="FunFam" id="2.10.25.10:FF:000002">
    <property type="entry name" value="Latent-transforming growth factor beta-binding protein 3"/>
    <property type="match status" value="1"/>
</dbReference>
<dbReference type="Proteomes" id="UP000011014">
    <property type="component" value="Unassembled WGS sequence"/>
</dbReference>
<dbReference type="SMART" id="SM00181">
    <property type="entry name" value="EGF"/>
    <property type="match status" value="16"/>
</dbReference>
<feature type="domain" description="EGF-like" evidence="9">
    <location>
        <begin position="348"/>
        <end position="389"/>
    </location>
</feature>
<dbReference type="GO" id="GO:0005509">
    <property type="term" value="F:calcium ion binding"/>
    <property type="evidence" value="ECO:0007669"/>
    <property type="project" value="InterPro"/>
</dbReference>
<dbReference type="PANTHER" id="PTHR24050">
    <property type="entry name" value="PA14 DOMAIN-CONTAINING PROTEIN"/>
    <property type="match status" value="1"/>
</dbReference>
<keyword evidence="2" id="KW-0964">Secreted</keyword>
<dbReference type="CDD" id="cd19941">
    <property type="entry name" value="TIL"/>
    <property type="match status" value="1"/>
</dbReference>
<evidence type="ECO:0000256" key="2">
    <source>
        <dbReference type="ARBA" id="ARBA00022525"/>
    </source>
</evidence>
<feature type="domain" description="EGF-like" evidence="9">
    <location>
        <begin position="645"/>
        <end position="682"/>
    </location>
</feature>
<feature type="domain" description="EGF-like" evidence="9">
    <location>
        <begin position="224"/>
        <end position="264"/>
    </location>
</feature>
<keyword evidence="7" id="KW-0325">Glycoprotein</keyword>
<evidence type="ECO:0000256" key="4">
    <source>
        <dbReference type="ARBA" id="ARBA00022729"/>
    </source>
</evidence>
<comment type="subcellular location">
    <subcellularLocation>
        <location evidence="1">Secreted</location>
    </subcellularLocation>
</comment>
<feature type="domain" description="EGF-like" evidence="9">
    <location>
        <begin position="607"/>
        <end position="644"/>
    </location>
</feature>
<feature type="domain" description="EGF-like" evidence="9">
    <location>
        <begin position="483"/>
        <end position="521"/>
    </location>
</feature>
<evidence type="ECO:0000256" key="7">
    <source>
        <dbReference type="ARBA" id="ARBA00023180"/>
    </source>
</evidence>